<dbReference type="EMBL" id="SMOL01000157">
    <property type="protein sequence ID" value="KAB2627116.1"/>
    <property type="molecule type" value="Genomic_DNA"/>
</dbReference>
<keyword evidence="2" id="KW-1185">Reference proteome</keyword>
<evidence type="ECO:0000313" key="1">
    <source>
        <dbReference type="EMBL" id="KAB2627116.1"/>
    </source>
</evidence>
<organism evidence="1 2">
    <name type="scientific">Pyrus ussuriensis x Pyrus communis</name>
    <dbReference type="NCBI Taxonomy" id="2448454"/>
    <lineage>
        <taxon>Eukaryota</taxon>
        <taxon>Viridiplantae</taxon>
        <taxon>Streptophyta</taxon>
        <taxon>Embryophyta</taxon>
        <taxon>Tracheophyta</taxon>
        <taxon>Spermatophyta</taxon>
        <taxon>Magnoliopsida</taxon>
        <taxon>eudicotyledons</taxon>
        <taxon>Gunneridae</taxon>
        <taxon>Pentapetalae</taxon>
        <taxon>rosids</taxon>
        <taxon>fabids</taxon>
        <taxon>Rosales</taxon>
        <taxon>Rosaceae</taxon>
        <taxon>Amygdaloideae</taxon>
        <taxon>Maleae</taxon>
        <taxon>Pyrus</taxon>
    </lineage>
</organism>
<dbReference type="Proteomes" id="UP000327157">
    <property type="component" value="Chromosome 2"/>
</dbReference>
<reference evidence="1 2" key="1">
    <citation type="submission" date="2019-09" db="EMBL/GenBank/DDBJ databases">
        <authorList>
            <person name="Ou C."/>
        </authorList>
    </citation>
    <scope>NUCLEOTIDE SEQUENCE [LARGE SCALE GENOMIC DNA]</scope>
    <source>
        <strain evidence="1">S2</strain>
        <tissue evidence="1">Leaf</tissue>
    </source>
</reference>
<comment type="caution">
    <text evidence="1">The sequence shown here is derived from an EMBL/GenBank/DDBJ whole genome shotgun (WGS) entry which is preliminary data.</text>
</comment>
<reference evidence="1 2" key="3">
    <citation type="submission" date="2019-11" db="EMBL/GenBank/DDBJ databases">
        <title>A de novo genome assembly of a pear dwarfing rootstock.</title>
        <authorList>
            <person name="Wang F."/>
            <person name="Wang J."/>
            <person name="Li S."/>
            <person name="Zhang Y."/>
            <person name="Fang M."/>
            <person name="Ma L."/>
            <person name="Zhao Y."/>
            <person name="Jiang S."/>
        </authorList>
    </citation>
    <scope>NUCLEOTIDE SEQUENCE [LARGE SCALE GENOMIC DNA]</scope>
    <source>
        <strain evidence="1">S2</strain>
        <tissue evidence="1">Leaf</tissue>
    </source>
</reference>
<protein>
    <submittedName>
        <fullName evidence="1">Uncharacterized protein</fullName>
    </submittedName>
</protein>
<dbReference type="AlphaFoldDB" id="A0A5N5HGI0"/>
<name>A0A5N5HGI0_9ROSA</name>
<proteinExistence type="predicted"/>
<reference evidence="2" key="2">
    <citation type="submission" date="2019-10" db="EMBL/GenBank/DDBJ databases">
        <title>A de novo genome assembly of a pear dwarfing rootstock.</title>
        <authorList>
            <person name="Wang F."/>
            <person name="Wang J."/>
            <person name="Li S."/>
            <person name="Zhang Y."/>
            <person name="Fang M."/>
            <person name="Ma L."/>
            <person name="Zhao Y."/>
            <person name="Jiang S."/>
        </authorList>
    </citation>
    <scope>NUCLEOTIDE SEQUENCE [LARGE SCALE GENOMIC DNA]</scope>
</reference>
<gene>
    <name evidence="1" type="ORF">D8674_020734</name>
</gene>
<accession>A0A5N5HGI0</accession>
<evidence type="ECO:0000313" key="2">
    <source>
        <dbReference type="Proteomes" id="UP000327157"/>
    </source>
</evidence>
<sequence>MTEEDHRHDDKHRRRRWCKTQKSTTVGHDFQKKGTAKSWSRLQVRPEFSGLGMTPNGIVFLGSQVERDVLQCTATRDSGLAWCCGSKAAASWVSKEKKKIQLLIFNFFFQF</sequence>